<reference evidence="1 2" key="1">
    <citation type="submission" date="2017-01" db="EMBL/GenBank/DDBJ databases">
        <authorList>
            <person name="Mah S.A."/>
            <person name="Swanson W.J."/>
            <person name="Moy G.W."/>
            <person name="Vacquier V.D."/>
        </authorList>
    </citation>
    <scope>NUCLEOTIDE SEQUENCE [LARGE SCALE GENOMIC DNA]</scope>
    <source>
        <strain evidence="1 2">CPCC 203464</strain>
    </source>
</reference>
<dbReference type="RefSeq" id="WP_159441896.1">
    <property type="nucleotide sequence ID" value="NZ_FTNT01000016.1"/>
</dbReference>
<keyword evidence="2" id="KW-1185">Reference proteome</keyword>
<evidence type="ECO:0000313" key="1">
    <source>
        <dbReference type="EMBL" id="SIS23125.1"/>
    </source>
</evidence>
<sequence length="48" mass="5477">MNFSELPTVSYDHKPDGTIVSTTRRFDGNTWVTEQHIIIPDRTTGADR</sequence>
<name>A0A1N7HE36_9NOCA</name>
<evidence type="ECO:0000313" key="2">
    <source>
        <dbReference type="Proteomes" id="UP000186218"/>
    </source>
</evidence>
<dbReference type="Proteomes" id="UP000186218">
    <property type="component" value="Unassembled WGS sequence"/>
</dbReference>
<organism evidence="1 2">
    <name type="scientific">Williamsia sterculiae</name>
    <dbReference type="NCBI Taxonomy" id="1344003"/>
    <lineage>
        <taxon>Bacteria</taxon>
        <taxon>Bacillati</taxon>
        <taxon>Actinomycetota</taxon>
        <taxon>Actinomycetes</taxon>
        <taxon>Mycobacteriales</taxon>
        <taxon>Nocardiaceae</taxon>
        <taxon>Williamsia</taxon>
    </lineage>
</organism>
<proteinExistence type="predicted"/>
<gene>
    <name evidence="1" type="ORF">SAMN05445060_4059</name>
</gene>
<dbReference type="EMBL" id="FTNT01000016">
    <property type="protein sequence ID" value="SIS23125.1"/>
    <property type="molecule type" value="Genomic_DNA"/>
</dbReference>
<accession>A0A1N7HE36</accession>
<dbReference type="AlphaFoldDB" id="A0A1N7HE36"/>
<protein>
    <submittedName>
        <fullName evidence="1">Uncharacterized protein</fullName>
    </submittedName>
</protein>